<organism evidence="7 8">
    <name type="scientific">candidate division CPR2 bacterium GW2011_GWC2_39_10</name>
    <dbReference type="NCBI Taxonomy" id="1618345"/>
    <lineage>
        <taxon>Bacteria</taxon>
        <taxon>Bacteria division CPR2</taxon>
    </lineage>
</organism>
<keyword evidence="4" id="KW-0479">Metal-binding</keyword>
<dbReference type="InterPro" id="IPR008949">
    <property type="entry name" value="Isoprenoid_synthase_dom_sf"/>
</dbReference>
<dbReference type="PROSITE" id="PS00723">
    <property type="entry name" value="POLYPRENYL_SYNTHASE_1"/>
    <property type="match status" value="1"/>
</dbReference>
<dbReference type="EMBL" id="LBVV01000002">
    <property type="protein sequence ID" value="KKQ95260.1"/>
    <property type="molecule type" value="Genomic_DNA"/>
</dbReference>
<comment type="similarity">
    <text evidence="2 6">Belongs to the FPP/GGPP synthase family.</text>
</comment>
<protein>
    <submittedName>
        <fullName evidence="7">Geranylgeranyl pyrophosphate synthase</fullName>
    </submittedName>
</protein>
<keyword evidence="5" id="KW-0460">Magnesium</keyword>
<dbReference type="PANTHER" id="PTHR12001">
    <property type="entry name" value="GERANYLGERANYL PYROPHOSPHATE SYNTHASE"/>
    <property type="match status" value="1"/>
</dbReference>
<accession>A0A0G0M4K7</accession>
<dbReference type="STRING" id="1618345.UT18_C0002G0037"/>
<evidence type="ECO:0000256" key="6">
    <source>
        <dbReference type="RuleBase" id="RU004466"/>
    </source>
</evidence>
<evidence type="ECO:0000256" key="3">
    <source>
        <dbReference type="ARBA" id="ARBA00022679"/>
    </source>
</evidence>
<dbReference type="GO" id="GO:0008299">
    <property type="term" value="P:isoprenoid biosynthetic process"/>
    <property type="evidence" value="ECO:0007669"/>
    <property type="project" value="InterPro"/>
</dbReference>
<evidence type="ECO:0000256" key="4">
    <source>
        <dbReference type="ARBA" id="ARBA00022723"/>
    </source>
</evidence>
<dbReference type="PANTHER" id="PTHR12001:SF85">
    <property type="entry name" value="SHORT CHAIN ISOPRENYL DIPHOSPHATE SYNTHASE"/>
    <property type="match status" value="1"/>
</dbReference>
<name>A0A0G0M4K7_UNCC2</name>
<dbReference type="GO" id="GO:0046872">
    <property type="term" value="F:metal ion binding"/>
    <property type="evidence" value="ECO:0007669"/>
    <property type="project" value="UniProtKB-KW"/>
</dbReference>
<dbReference type="SUPFAM" id="SSF48576">
    <property type="entry name" value="Terpenoid synthases"/>
    <property type="match status" value="1"/>
</dbReference>
<dbReference type="InterPro" id="IPR000092">
    <property type="entry name" value="Polyprenyl_synt"/>
</dbReference>
<proteinExistence type="inferred from homology"/>
<sequence length="361" mass="40126">MNTTEKFTQELKVINTKIKEYISSQNFMAKFKPEDIRDGVYLYLLRSAKSLRPGILSFSCGAVGGNPDSVLPAAAAVEVFHTWTLVHDDIIDNDNLRRGGDTVHVHFQKIALGRGYSKADAQEYGRNLAILVGDIQHSFAISLFTKLYSEHEFEPALVIKLIDMMELEMNVELVEGETIDVQLSKKPISDITEADILNMSAGKTGALYSFSAKAGAMLGLETIDENNPQIKSLSQFAYHCGVAFQLQDDILGITGNEKKIGKPYGSDIKEGKRTTIVWFAYNNATAAQKKTILTTLGKRSLERADIDKMVKLLTDLGGIKHTLDLAKKHIDLALLELNNIADSVYKDLLKSWADFMIKRSF</sequence>
<dbReference type="Proteomes" id="UP000034207">
    <property type="component" value="Unassembled WGS sequence"/>
</dbReference>
<evidence type="ECO:0000313" key="8">
    <source>
        <dbReference type="Proteomes" id="UP000034207"/>
    </source>
</evidence>
<gene>
    <name evidence="7" type="ORF">UT18_C0002G0037</name>
</gene>
<evidence type="ECO:0000313" key="7">
    <source>
        <dbReference type="EMBL" id="KKQ95260.1"/>
    </source>
</evidence>
<dbReference type="InterPro" id="IPR033749">
    <property type="entry name" value="Polyprenyl_synt_CS"/>
</dbReference>
<evidence type="ECO:0000256" key="2">
    <source>
        <dbReference type="ARBA" id="ARBA00006706"/>
    </source>
</evidence>
<evidence type="ECO:0000256" key="1">
    <source>
        <dbReference type="ARBA" id="ARBA00001946"/>
    </source>
</evidence>
<reference evidence="7 8" key="1">
    <citation type="journal article" date="2015" name="Nature">
        <title>rRNA introns, odd ribosomes, and small enigmatic genomes across a large radiation of phyla.</title>
        <authorList>
            <person name="Brown C.T."/>
            <person name="Hug L.A."/>
            <person name="Thomas B.C."/>
            <person name="Sharon I."/>
            <person name="Castelle C.J."/>
            <person name="Singh A."/>
            <person name="Wilkins M.J."/>
            <person name="Williams K.H."/>
            <person name="Banfield J.F."/>
        </authorList>
    </citation>
    <scope>NUCLEOTIDE SEQUENCE [LARGE SCALE GENOMIC DNA]</scope>
</reference>
<keyword evidence="3 6" id="KW-0808">Transferase</keyword>
<comment type="cofactor">
    <cofactor evidence="1">
        <name>Mg(2+)</name>
        <dbReference type="ChEBI" id="CHEBI:18420"/>
    </cofactor>
</comment>
<dbReference type="Gene3D" id="1.10.600.10">
    <property type="entry name" value="Farnesyl Diphosphate Synthase"/>
    <property type="match status" value="1"/>
</dbReference>
<dbReference type="AlphaFoldDB" id="A0A0G0M4K7"/>
<dbReference type="CDD" id="cd00685">
    <property type="entry name" value="Trans_IPPS_HT"/>
    <property type="match status" value="1"/>
</dbReference>
<evidence type="ECO:0000256" key="5">
    <source>
        <dbReference type="ARBA" id="ARBA00022842"/>
    </source>
</evidence>
<dbReference type="GO" id="GO:0004659">
    <property type="term" value="F:prenyltransferase activity"/>
    <property type="evidence" value="ECO:0007669"/>
    <property type="project" value="InterPro"/>
</dbReference>
<comment type="caution">
    <text evidence="7">The sequence shown here is derived from an EMBL/GenBank/DDBJ whole genome shotgun (WGS) entry which is preliminary data.</text>
</comment>
<dbReference type="SFLD" id="SFLDS00005">
    <property type="entry name" value="Isoprenoid_Synthase_Type_I"/>
    <property type="match status" value="1"/>
</dbReference>
<dbReference type="Pfam" id="PF00348">
    <property type="entry name" value="polyprenyl_synt"/>
    <property type="match status" value="1"/>
</dbReference>